<evidence type="ECO:0000313" key="2">
    <source>
        <dbReference type="EMBL" id="MCF2527503.1"/>
    </source>
</evidence>
<gene>
    <name evidence="2" type="ORF">LZ495_09795</name>
</gene>
<dbReference type="Proteomes" id="UP001165378">
    <property type="component" value="Unassembled WGS sequence"/>
</dbReference>
<proteinExistence type="predicted"/>
<dbReference type="AlphaFoldDB" id="A0AA41TY59"/>
<feature type="region of interest" description="Disordered" evidence="1">
    <location>
        <begin position="1"/>
        <end position="43"/>
    </location>
</feature>
<reference evidence="2" key="1">
    <citation type="submission" date="2022-01" db="EMBL/GenBank/DDBJ databases">
        <title>Genome-Based Taxonomic Classification of the Phylum Actinobacteria.</title>
        <authorList>
            <person name="Gao Y."/>
        </authorList>
    </citation>
    <scope>NUCLEOTIDE SEQUENCE</scope>
    <source>
        <strain evidence="2">KLBMP 8922</strain>
    </source>
</reference>
<keyword evidence="3" id="KW-1185">Reference proteome</keyword>
<organism evidence="2 3">
    <name type="scientific">Yinghuangia soli</name>
    <dbReference type="NCBI Taxonomy" id="2908204"/>
    <lineage>
        <taxon>Bacteria</taxon>
        <taxon>Bacillati</taxon>
        <taxon>Actinomycetota</taxon>
        <taxon>Actinomycetes</taxon>
        <taxon>Kitasatosporales</taxon>
        <taxon>Streptomycetaceae</taxon>
        <taxon>Yinghuangia</taxon>
    </lineage>
</organism>
<accession>A0AA41TY59</accession>
<name>A0AA41TY59_9ACTN</name>
<evidence type="ECO:0000256" key="1">
    <source>
        <dbReference type="SAM" id="MobiDB-lite"/>
    </source>
</evidence>
<feature type="region of interest" description="Disordered" evidence="1">
    <location>
        <begin position="297"/>
        <end position="322"/>
    </location>
</feature>
<dbReference type="RefSeq" id="WP_235051653.1">
    <property type="nucleotide sequence ID" value="NZ_JAKFHA010000004.1"/>
</dbReference>
<comment type="caution">
    <text evidence="2">The sequence shown here is derived from an EMBL/GenBank/DDBJ whole genome shotgun (WGS) entry which is preliminary data.</text>
</comment>
<feature type="compositionally biased region" description="Basic residues" evidence="1">
    <location>
        <begin position="301"/>
        <end position="314"/>
    </location>
</feature>
<evidence type="ECO:0000313" key="3">
    <source>
        <dbReference type="Proteomes" id="UP001165378"/>
    </source>
</evidence>
<protein>
    <submittedName>
        <fullName evidence="2">Uncharacterized protein</fullName>
    </submittedName>
</protein>
<feature type="compositionally biased region" description="Basic and acidic residues" evidence="1">
    <location>
        <begin position="19"/>
        <end position="32"/>
    </location>
</feature>
<sequence>MPHNGHDGPSSTWSRRGAVRQEHFRTTPKREAGISGDAPPTHPYDNVKLHRRTLLLDGRRYTVLGLRPAAAERFAVNHFHGTWHIVTHTAGSHLLAALLWGLSYQRTPDTILVVDRPFLDANPFDAQPSPPIVVVPVQTTPFGDGAARDLRRKLPLGPSEGTVRLHAHGLAAALTDSRAWFAARPPQNYHGYDQRHMRPVIRQRAGLLVLPGTADWLREWAVQIGGLNAEAHRGPYAPRGMDYDDIHEDFSLEVQVFADYRARVTAARLAREQLPDEVRTGQDETGQTAEVWSRGTEIRAHMRRSTAARRRRTAKSGSAAPS</sequence>
<dbReference type="EMBL" id="JAKFHA010000004">
    <property type="protein sequence ID" value="MCF2527503.1"/>
    <property type="molecule type" value="Genomic_DNA"/>
</dbReference>